<dbReference type="Gene3D" id="1.10.10.10">
    <property type="entry name" value="Winged helix-like DNA-binding domain superfamily/Winged helix DNA-binding domain"/>
    <property type="match status" value="1"/>
</dbReference>
<feature type="compositionally biased region" description="Basic and acidic residues" evidence="1">
    <location>
        <begin position="386"/>
        <end position="397"/>
    </location>
</feature>
<reference evidence="3 4" key="1">
    <citation type="journal article" date="2012" name="J. Bacteriol.">
        <title>Complete Genome Sequence of the Thermophilic, Piezophilic, Heterotrophic Bacterium Marinitoga piezophila KA3.</title>
        <authorList>
            <person name="Lucas S."/>
            <person name="Han J."/>
            <person name="Lapidus A."/>
            <person name="Cheng J.F."/>
            <person name="Goodwin L.A."/>
            <person name="Pitluck S."/>
            <person name="Peters L."/>
            <person name="Mikhailova N."/>
            <person name="Teshima H."/>
            <person name="Detter J.C."/>
            <person name="Han C."/>
            <person name="Tapia R."/>
            <person name="Land M."/>
            <person name="Hauser L."/>
            <person name="Kyrpides N.C."/>
            <person name="Ivanova N."/>
            <person name="Pagani I."/>
            <person name="Vannier P."/>
            <person name="Oger P."/>
            <person name="Bartlett D.H."/>
            <person name="Noll K.M."/>
            <person name="Woyke T."/>
            <person name="Jebbar M."/>
        </authorList>
    </citation>
    <scope>NUCLEOTIDE SEQUENCE [LARGE SCALE GENOMIC DNA]</scope>
    <source>
        <strain evidence="4">DSM 14283 / JCM 11233 / KA3</strain>
    </source>
</reference>
<dbReference type="InterPro" id="IPR036390">
    <property type="entry name" value="WH_DNA-bd_sf"/>
</dbReference>
<dbReference type="AlphaFoldDB" id="H2J6T0"/>
<gene>
    <name evidence="3" type="ordered locus">Marpi_1985</name>
</gene>
<sequence length="469" mass="53917">MLLDEIKKGENKRLELKEKLPSNEAIAKTVVAFSNTSGGKLIIGVNDNREIVGIEEDKIFEYEEKISSIINDLCYPTILPEIYAQNINGKVVLVIEVFRGSLLPYYLKNKGKLKGTYIRIGSTNRIADENMIAELQRQRLNKSFDEEINFEFEIKDIDLNIIYNEFKKINKKCDYDKLKNLKLIKNINGKDMPTNALLITLGKFDNTMIKCARFKGITKEIFIDKKEFDGNLFYNLENTIKFLQNHLNLNAEVEGLQLKEELEIPLLALREVLINAIIHRDYLRNSDIKVAIYDDIVEIVSPGGFPNGLTLEEVMNGRSEIRNKVLANLFRELNYVETWGSGIGKVKKICEEKNIKFEINETGNFVSIVFYRPKINTVEKPANNQRKTDGKPTENRRKTGGKPTDLTIQEEIIYDFVIKNKKINVKNAENILNIKSTRAKEILKNLTKKGILEKIGKTKGSYYILKNQH</sequence>
<dbReference type="PANTHER" id="PTHR30595">
    <property type="entry name" value="GLPR-RELATED TRANSCRIPTIONAL REPRESSOR"/>
    <property type="match status" value="1"/>
</dbReference>
<dbReference type="PANTHER" id="PTHR30595:SF6">
    <property type="entry name" value="SCHLAFEN ALBA-2 DOMAIN-CONTAINING PROTEIN"/>
    <property type="match status" value="1"/>
</dbReference>
<feature type="domain" description="Schlafen AlbA-2" evidence="2">
    <location>
        <begin position="10"/>
        <end position="127"/>
    </location>
</feature>
<organism evidence="3 4">
    <name type="scientific">Marinitoga piezophila (strain DSM 14283 / JCM 11233 / KA3)</name>
    <dbReference type="NCBI Taxonomy" id="443254"/>
    <lineage>
        <taxon>Bacteria</taxon>
        <taxon>Thermotogati</taxon>
        <taxon>Thermotogota</taxon>
        <taxon>Thermotogae</taxon>
        <taxon>Petrotogales</taxon>
        <taxon>Petrotogaceae</taxon>
        <taxon>Marinitoga</taxon>
    </lineage>
</organism>
<accession>H2J6T0</accession>
<dbReference type="SUPFAM" id="SSF46785">
    <property type="entry name" value="Winged helix' DNA-binding domain"/>
    <property type="match status" value="1"/>
</dbReference>
<dbReference type="KEGG" id="mpz:Marpi_1985"/>
<dbReference type="OrthoDB" id="9807907at2"/>
<keyword evidence="4" id="KW-1185">Reference proteome</keyword>
<dbReference type="EMBL" id="CP003257">
    <property type="protein sequence ID" value="AEX86361.1"/>
    <property type="molecule type" value="Genomic_DNA"/>
</dbReference>
<dbReference type="Gene3D" id="3.30.565.60">
    <property type="match status" value="1"/>
</dbReference>
<dbReference type="InterPro" id="IPR038475">
    <property type="entry name" value="RecG_C_sf"/>
</dbReference>
<name>H2J6T0_MARPK</name>
<dbReference type="HOGENOM" id="CLU_024970_1_2_0"/>
<evidence type="ECO:0000313" key="3">
    <source>
        <dbReference type="EMBL" id="AEX86361.1"/>
    </source>
</evidence>
<dbReference type="STRING" id="443254.Marpi_1985"/>
<feature type="region of interest" description="Disordered" evidence="1">
    <location>
        <begin position="380"/>
        <end position="403"/>
    </location>
</feature>
<dbReference type="Gene3D" id="3.30.950.30">
    <property type="entry name" value="Schlafen, AAA domain"/>
    <property type="match status" value="1"/>
</dbReference>
<reference evidence="4" key="2">
    <citation type="submission" date="2012-01" db="EMBL/GenBank/DDBJ databases">
        <title>Complete sequence of chromosome of Marinitoga piezophila KA3.</title>
        <authorList>
            <person name="Lucas S."/>
            <person name="Han J."/>
            <person name="Lapidus A."/>
            <person name="Cheng J.-F."/>
            <person name="Goodwin L."/>
            <person name="Pitluck S."/>
            <person name="Peters L."/>
            <person name="Mikhailova N."/>
            <person name="Teshima H."/>
            <person name="Detter J.C."/>
            <person name="Han C."/>
            <person name="Tapia R."/>
            <person name="Land M."/>
            <person name="Hauser L."/>
            <person name="Kyrpides N."/>
            <person name="Ivanova N."/>
            <person name="Pagani I."/>
            <person name="Jebbar M."/>
            <person name="Vannier P."/>
            <person name="Oger P."/>
            <person name="Cario A."/>
            <person name="Bartlett D."/>
            <person name="Noll K.M."/>
            <person name="Woyke T."/>
        </authorList>
    </citation>
    <scope>NUCLEOTIDE SEQUENCE [LARGE SCALE GENOMIC DNA]</scope>
    <source>
        <strain evidence="4">DSM 14283 / JCM 11233 / KA3</strain>
    </source>
</reference>
<evidence type="ECO:0000256" key="1">
    <source>
        <dbReference type="SAM" id="MobiDB-lite"/>
    </source>
</evidence>
<evidence type="ECO:0000259" key="2">
    <source>
        <dbReference type="Pfam" id="PF04326"/>
    </source>
</evidence>
<dbReference type="InterPro" id="IPR007421">
    <property type="entry name" value="Schlafen_AlbA_2_dom"/>
</dbReference>
<proteinExistence type="predicted"/>
<protein>
    <submittedName>
        <fullName evidence="3">Putative transcriptional regulator with HTH domain</fullName>
    </submittedName>
</protein>
<dbReference type="RefSeq" id="WP_014297431.1">
    <property type="nucleotide sequence ID" value="NC_016751.1"/>
</dbReference>
<dbReference type="Pfam" id="PF04326">
    <property type="entry name" value="SLFN_AlbA_2"/>
    <property type="match status" value="1"/>
</dbReference>
<dbReference type="Proteomes" id="UP000007161">
    <property type="component" value="Chromosome"/>
</dbReference>
<dbReference type="Pfam" id="PF13749">
    <property type="entry name" value="HATPase_c_4"/>
    <property type="match status" value="1"/>
</dbReference>
<dbReference type="eggNOG" id="COG2865">
    <property type="taxonomic scope" value="Bacteria"/>
</dbReference>
<dbReference type="InterPro" id="IPR036388">
    <property type="entry name" value="WH-like_DNA-bd_sf"/>
</dbReference>
<dbReference type="InterPro" id="IPR038461">
    <property type="entry name" value="Schlafen_AlbA_2_dom_sf"/>
</dbReference>
<evidence type="ECO:0000313" key="4">
    <source>
        <dbReference type="Proteomes" id="UP000007161"/>
    </source>
</evidence>